<keyword evidence="2" id="KW-0238">DNA-binding</keyword>
<sequence length="234" mass="26173">MGRNRITVSVPQMTNPISRAGLHDVAADSLRQMIVEGELEPGARLGEKVLSEVLGISRTPLRESFKLLAAEGLVDLVPNKGARVACLDPDEVRDLFEAAAGIERSGAELAAERLTRDELERLDQLQGEIEDEFASGNRERYFRLNQDIHQSILAGSKNDVLVAAHRWLFPRLERARYQALQSPERWRHSVSEHRDILLALKEGDAQRAGQLLSRHVLETGRSIIANFRDRSNAA</sequence>
<evidence type="ECO:0000256" key="1">
    <source>
        <dbReference type="ARBA" id="ARBA00023015"/>
    </source>
</evidence>
<dbReference type="InterPro" id="IPR008920">
    <property type="entry name" value="TF_FadR/GntR_C"/>
</dbReference>
<dbReference type="PANTHER" id="PTHR43537:SF50">
    <property type="entry name" value="TRANSCRIPTIONAL REGULATORY PROTEIN"/>
    <property type="match status" value="1"/>
</dbReference>
<evidence type="ECO:0000256" key="3">
    <source>
        <dbReference type="ARBA" id="ARBA00023163"/>
    </source>
</evidence>
<dbReference type="SUPFAM" id="SSF46785">
    <property type="entry name" value="Winged helix' DNA-binding domain"/>
    <property type="match status" value="1"/>
</dbReference>
<feature type="domain" description="HTH gntR-type" evidence="4">
    <location>
        <begin position="20"/>
        <end position="87"/>
    </location>
</feature>
<dbReference type="Gene3D" id="1.10.10.10">
    <property type="entry name" value="Winged helix-like DNA-binding domain superfamily/Winged helix DNA-binding domain"/>
    <property type="match status" value="1"/>
</dbReference>
<name>A0ABU5I5A8_9HYPH</name>
<dbReference type="Proteomes" id="UP001294412">
    <property type="component" value="Unassembled WGS sequence"/>
</dbReference>
<protein>
    <submittedName>
        <fullName evidence="5">GntR family transcriptional regulator</fullName>
    </submittedName>
</protein>
<dbReference type="InterPro" id="IPR036390">
    <property type="entry name" value="WH_DNA-bd_sf"/>
</dbReference>
<dbReference type="PANTHER" id="PTHR43537">
    <property type="entry name" value="TRANSCRIPTIONAL REGULATOR, GNTR FAMILY"/>
    <property type="match status" value="1"/>
</dbReference>
<dbReference type="Pfam" id="PF07729">
    <property type="entry name" value="FCD"/>
    <property type="match status" value="1"/>
</dbReference>
<dbReference type="SMART" id="SM00895">
    <property type="entry name" value="FCD"/>
    <property type="match status" value="1"/>
</dbReference>
<dbReference type="SMART" id="SM00345">
    <property type="entry name" value="HTH_GNTR"/>
    <property type="match status" value="1"/>
</dbReference>
<dbReference type="SUPFAM" id="SSF48008">
    <property type="entry name" value="GntR ligand-binding domain-like"/>
    <property type="match status" value="1"/>
</dbReference>
<evidence type="ECO:0000313" key="5">
    <source>
        <dbReference type="EMBL" id="MDY8109913.1"/>
    </source>
</evidence>
<evidence type="ECO:0000256" key="2">
    <source>
        <dbReference type="ARBA" id="ARBA00023125"/>
    </source>
</evidence>
<dbReference type="PROSITE" id="PS50949">
    <property type="entry name" value="HTH_GNTR"/>
    <property type="match status" value="1"/>
</dbReference>
<keyword evidence="3" id="KW-0804">Transcription</keyword>
<dbReference type="Pfam" id="PF00392">
    <property type="entry name" value="GntR"/>
    <property type="match status" value="1"/>
</dbReference>
<keyword evidence="6" id="KW-1185">Reference proteome</keyword>
<dbReference type="InterPro" id="IPR011711">
    <property type="entry name" value="GntR_C"/>
</dbReference>
<keyword evidence="1" id="KW-0805">Transcription regulation</keyword>
<evidence type="ECO:0000259" key="4">
    <source>
        <dbReference type="PROSITE" id="PS50949"/>
    </source>
</evidence>
<dbReference type="Gene3D" id="1.20.120.530">
    <property type="entry name" value="GntR ligand-binding domain-like"/>
    <property type="match status" value="1"/>
</dbReference>
<dbReference type="InterPro" id="IPR036388">
    <property type="entry name" value="WH-like_DNA-bd_sf"/>
</dbReference>
<proteinExistence type="predicted"/>
<comment type="caution">
    <text evidence="5">The sequence shown here is derived from an EMBL/GenBank/DDBJ whole genome shotgun (WGS) entry which is preliminary data.</text>
</comment>
<dbReference type="CDD" id="cd07377">
    <property type="entry name" value="WHTH_GntR"/>
    <property type="match status" value="1"/>
</dbReference>
<reference evidence="5 6" key="1">
    <citation type="submission" date="2023-12" db="EMBL/GenBank/DDBJ databases">
        <title>Description of Novel Strain Fulvimarina sp. 2208YS6-2-32 isolated from Uroteuthis (Photololigo) edulis.</title>
        <authorList>
            <person name="Park J.-S."/>
        </authorList>
    </citation>
    <scope>NUCLEOTIDE SEQUENCE [LARGE SCALE GENOMIC DNA]</scope>
    <source>
        <strain evidence="5 6">2208YS6-2-32</strain>
    </source>
</reference>
<dbReference type="InterPro" id="IPR000524">
    <property type="entry name" value="Tscrpt_reg_HTH_GntR"/>
</dbReference>
<gene>
    <name evidence="5" type="ORF">U0C82_12265</name>
</gene>
<evidence type="ECO:0000313" key="6">
    <source>
        <dbReference type="Proteomes" id="UP001294412"/>
    </source>
</evidence>
<accession>A0ABU5I5A8</accession>
<dbReference type="RefSeq" id="WP_322187406.1">
    <property type="nucleotide sequence ID" value="NZ_JAXLPB010000003.1"/>
</dbReference>
<organism evidence="5 6">
    <name type="scientific">Fulvimarina uroteuthidis</name>
    <dbReference type="NCBI Taxonomy" id="3098149"/>
    <lineage>
        <taxon>Bacteria</taxon>
        <taxon>Pseudomonadati</taxon>
        <taxon>Pseudomonadota</taxon>
        <taxon>Alphaproteobacteria</taxon>
        <taxon>Hyphomicrobiales</taxon>
        <taxon>Aurantimonadaceae</taxon>
        <taxon>Fulvimarina</taxon>
    </lineage>
</organism>
<dbReference type="EMBL" id="JAXLPB010000003">
    <property type="protein sequence ID" value="MDY8109913.1"/>
    <property type="molecule type" value="Genomic_DNA"/>
</dbReference>